<accession>A0A6N8I421</accession>
<dbReference type="OrthoDB" id="9791535at2"/>
<dbReference type="NCBIfam" id="TIGR01909">
    <property type="entry name" value="C_GCAxxG_C_C"/>
    <property type="match status" value="1"/>
</dbReference>
<sequence>MDHRERAVELFHQGYNCSQSVFAAYCEELGLDLPSALKLSSSFGGGMGRLREVCGAVTGMFLAAGLKEGYTDPSDPAAKAKHYERIQALAKRFEEKNGSIICRDLLGLSVKHDSPTPEARTEQYYMKRPCSELVGIAAQILDEMFASEPTETNHGSVKGEHK</sequence>
<proteinExistence type="predicted"/>
<comment type="caution">
    <text evidence="1">The sequence shown here is derived from an EMBL/GenBank/DDBJ whole genome shotgun (WGS) entry which is preliminary data.</text>
</comment>
<name>A0A6N8I421_9FIRM</name>
<keyword evidence="2" id="KW-1185">Reference proteome</keyword>
<gene>
    <name evidence="1" type="ORF">CAFE_32370</name>
</gene>
<protein>
    <submittedName>
        <fullName evidence="1">Putative redox-active protein</fullName>
    </submittedName>
</protein>
<evidence type="ECO:0000313" key="1">
    <source>
        <dbReference type="EMBL" id="MVB12497.1"/>
    </source>
</evidence>
<dbReference type="InterPro" id="IPR010181">
    <property type="entry name" value="CGCAxxGCC_motif"/>
</dbReference>
<organism evidence="1 2">
    <name type="scientific">Caproicibacter fermentans</name>
    <dbReference type="NCBI Taxonomy" id="2576756"/>
    <lineage>
        <taxon>Bacteria</taxon>
        <taxon>Bacillati</taxon>
        <taxon>Bacillota</taxon>
        <taxon>Clostridia</taxon>
        <taxon>Eubacteriales</taxon>
        <taxon>Acutalibacteraceae</taxon>
        <taxon>Caproicibacter</taxon>
    </lineage>
</organism>
<dbReference type="Proteomes" id="UP000469440">
    <property type="component" value="Unassembled WGS sequence"/>
</dbReference>
<reference evidence="1 2" key="1">
    <citation type="submission" date="2019-09" db="EMBL/GenBank/DDBJ databases">
        <title>Genome sequence of Clostridium sp. EA1.</title>
        <authorList>
            <person name="Poehlein A."/>
            <person name="Bengelsdorf F.R."/>
            <person name="Daniel R."/>
        </authorList>
    </citation>
    <scope>NUCLEOTIDE SEQUENCE [LARGE SCALE GENOMIC DNA]</scope>
    <source>
        <strain evidence="1 2">EA1</strain>
    </source>
</reference>
<evidence type="ECO:0000313" key="2">
    <source>
        <dbReference type="Proteomes" id="UP000469440"/>
    </source>
</evidence>
<dbReference type="Pfam" id="PF09719">
    <property type="entry name" value="C_GCAxxG_C_C"/>
    <property type="match status" value="1"/>
</dbReference>
<dbReference type="EMBL" id="VWXL01000095">
    <property type="protein sequence ID" value="MVB12497.1"/>
    <property type="molecule type" value="Genomic_DNA"/>
</dbReference>
<dbReference type="RefSeq" id="WP_156991203.1">
    <property type="nucleotide sequence ID" value="NZ_VWXL01000095.1"/>
</dbReference>
<dbReference type="AlphaFoldDB" id="A0A6N8I421"/>